<dbReference type="NCBIfam" id="NF033674">
    <property type="entry name" value="stress_OB_fold"/>
    <property type="match status" value="1"/>
</dbReference>
<dbReference type="SUPFAM" id="SSF101756">
    <property type="entry name" value="Hypothetical protein YgiW"/>
    <property type="match status" value="1"/>
</dbReference>
<proteinExistence type="predicted"/>
<dbReference type="PANTHER" id="PTHR36571:SF1">
    <property type="entry name" value="PROTEIN YGIW"/>
    <property type="match status" value="1"/>
</dbReference>
<feature type="chain" id="PRO_5046938381" evidence="2">
    <location>
        <begin position="26"/>
        <end position="121"/>
    </location>
</feature>
<feature type="signal peptide" evidence="2">
    <location>
        <begin position="1"/>
        <end position="25"/>
    </location>
</feature>
<dbReference type="InterPro" id="IPR005220">
    <property type="entry name" value="CarO-like"/>
</dbReference>
<organism evidence="3 4">
    <name type="scientific">Mesopusillimonas faecipullorum</name>
    <dbReference type="NCBI Taxonomy" id="2755040"/>
    <lineage>
        <taxon>Bacteria</taxon>
        <taxon>Pseudomonadati</taxon>
        <taxon>Pseudomonadota</taxon>
        <taxon>Betaproteobacteria</taxon>
        <taxon>Burkholderiales</taxon>
        <taxon>Alcaligenaceae</taxon>
        <taxon>Mesopusillimonas</taxon>
    </lineage>
</organism>
<dbReference type="Proteomes" id="UP000776983">
    <property type="component" value="Unassembled WGS sequence"/>
</dbReference>
<dbReference type="InterPro" id="IPR036700">
    <property type="entry name" value="BOBF_sf"/>
</dbReference>
<dbReference type="Pfam" id="PF04076">
    <property type="entry name" value="BOF"/>
    <property type="match status" value="1"/>
</dbReference>
<keyword evidence="1 2" id="KW-0732">Signal</keyword>
<evidence type="ECO:0000313" key="3">
    <source>
        <dbReference type="EMBL" id="MCB5362873.1"/>
    </source>
</evidence>
<dbReference type="Gene3D" id="2.40.50.200">
    <property type="entry name" value="Bacterial OB-fold"/>
    <property type="match status" value="1"/>
</dbReference>
<reference evidence="3 4" key="1">
    <citation type="submission" date="2020-07" db="EMBL/GenBank/DDBJ databases">
        <title>Pusillimonas sp. nov., isolated from poultry manure in Taiwan.</title>
        <authorList>
            <person name="Lin S.-Y."/>
            <person name="Tang Y.-S."/>
            <person name="Young C.-C."/>
        </authorList>
    </citation>
    <scope>NUCLEOTIDE SEQUENCE [LARGE SCALE GENOMIC DNA]</scope>
    <source>
        <strain evidence="3 4">CC-YST705</strain>
    </source>
</reference>
<comment type="caution">
    <text evidence="3">The sequence shown here is derived from an EMBL/GenBank/DDBJ whole genome shotgun (WGS) entry which is preliminary data.</text>
</comment>
<dbReference type="RefSeq" id="WP_226953122.1">
    <property type="nucleotide sequence ID" value="NZ_JACDXW010000002.1"/>
</dbReference>
<name>A0ABS8CA33_9BURK</name>
<sequence>MPRLLLSSITLAAALSFTLPLAAQAAYVGPSVMKEKSSVRDVLDKPVDGQPVKLQGKLLRQTAKSLYLFSDGSAEITVEIDAEDFPREPVDENTEVLISGEVDTGLKRPPKIEVEQISIVQ</sequence>
<evidence type="ECO:0000256" key="1">
    <source>
        <dbReference type="ARBA" id="ARBA00022729"/>
    </source>
</evidence>
<evidence type="ECO:0000256" key="2">
    <source>
        <dbReference type="SAM" id="SignalP"/>
    </source>
</evidence>
<gene>
    <name evidence="3" type="ORF">H0484_03770</name>
</gene>
<accession>A0ABS8CA33</accession>
<keyword evidence="4" id="KW-1185">Reference proteome</keyword>
<dbReference type="EMBL" id="JACDXW010000002">
    <property type="protein sequence ID" value="MCB5362873.1"/>
    <property type="molecule type" value="Genomic_DNA"/>
</dbReference>
<evidence type="ECO:0000313" key="4">
    <source>
        <dbReference type="Proteomes" id="UP000776983"/>
    </source>
</evidence>
<dbReference type="PANTHER" id="PTHR36571">
    <property type="entry name" value="PROTEIN YGIW"/>
    <property type="match status" value="1"/>
</dbReference>
<protein>
    <submittedName>
        <fullName evidence="3">NirD/YgiW/YdeI family stress tolerance protein</fullName>
    </submittedName>
</protein>